<evidence type="ECO:0000259" key="3">
    <source>
        <dbReference type="PROSITE" id="PS51898"/>
    </source>
</evidence>
<accession>A0A6J8C4V3</accession>
<dbReference type="GO" id="GO:0003677">
    <property type="term" value="F:DNA binding"/>
    <property type="evidence" value="ECO:0007669"/>
    <property type="project" value="InterPro"/>
</dbReference>
<evidence type="ECO:0000259" key="2">
    <source>
        <dbReference type="PROSITE" id="PS50878"/>
    </source>
</evidence>
<dbReference type="InterPro" id="IPR043502">
    <property type="entry name" value="DNA/RNA_pol_sf"/>
</dbReference>
<dbReference type="Pfam" id="PF00589">
    <property type="entry name" value="Phage_integrase"/>
    <property type="match status" value="1"/>
</dbReference>
<dbReference type="CDD" id="cd09275">
    <property type="entry name" value="RNase_HI_RT_DIRS1"/>
    <property type="match status" value="1"/>
</dbReference>
<reference evidence="4 5" key="1">
    <citation type="submission" date="2020-06" db="EMBL/GenBank/DDBJ databases">
        <authorList>
            <person name="Li R."/>
            <person name="Bekaert M."/>
        </authorList>
    </citation>
    <scope>NUCLEOTIDE SEQUENCE [LARGE SCALE GENOMIC DNA]</scope>
    <source>
        <strain evidence="5">wild</strain>
    </source>
</reference>
<dbReference type="InterPro" id="IPR052055">
    <property type="entry name" value="Hepadnavirus_pol/RT"/>
</dbReference>
<dbReference type="SUPFAM" id="SSF56672">
    <property type="entry name" value="DNA/RNA polymerases"/>
    <property type="match status" value="1"/>
</dbReference>
<dbReference type="Gene3D" id="3.30.70.270">
    <property type="match status" value="1"/>
</dbReference>
<dbReference type="PANTHER" id="PTHR33050:SF8">
    <property type="entry name" value="REVERSE TRANSCRIPTASE DOMAIN-CONTAINING PROTEIN"/>
    <property type="match status" value="1"/>
</dbReference>
<dbReference type="GO" id="GO:0006310">
    <property type="term" value="P:DNA recombination"/>
    <property type="evidence" value="ECO:0007669"/>
    <property type="project" value="UniProtKB-KW"/>
</dbReference>
<dbReference type="AlphaFoldDB" id="A0A6J8C4V3"/>
<dbReference type="InterPro" id="IPR000477">
    <property type="entry name" value="RT_dom"/>
</dbReference>
<evidence type="ECO:0000313" key="4">
    <source>
        <dbReference type="EMBL" id="CAC5389757.1"/>
    </source>
</evidence>
<dbReference type="GO" id="GO:0015074">
    <property type="term" value="P:DNA integration"/>
    <property type="evidence" value="ECO:0007669"/>
    <property type="project" value="InterPro"/>
</dbReference>
<dbReference type="SUPFAM" id="SSF56349">
    <property type="entry name" value="DNA breaking-rejoining enzymes"/>
    <property type="match status" value="1"/>
</dbReference>
<dbReference type="Gene3D" id="1.10.443.10">
    <property type="entry name" value="Intergrase catalytic core"/>
    <property type="match status" value="1"/>
</dbReference>
<dbReference type="InterPro" id="IPR043128">
    <property type="entry name" value="Rev_trsase/Diguanyl_cyclase"/>
</dbReference>
<dbReference type="InterPro" id="IPR002104">
    <property type="entry name" value="Integrase_catalytic"/>
</dbReference>
<evidence type="ECO:0000256" key="1">
    <source>
        <dbReference type="ARBA" id="ARBA00023172"/>
    </source>
</evidence>
<organism evidence="4 5">
    <name type="scientific">Mytilus coruscus</name>
    <name type="common">Sea mussel</name>
    <dbReference type="NCBI Taxonomy" id="42192"/>
    <lineage>
        <taxon>Eukaryota</taxon>
        <taxon>Metazoa</taxon>
        <taxon>Spiralia</taxon>
        <taxon>Lophotrochozoa</taxon>
        <taxon>Mollusca</taxon>
        <taxon>Bivalvia</taxon>
        <taxon>Autobranchia</taxon>
        <taxon>Pteriomorphia</taxon>
        <taxon>Mytilida</taxon>
        <taxon>Mytiloidea</taxon>
        <taxon>Mytilidae</taxon>
        <taxon>Mytilinae</taxon>
        <taxon>Mytilus</taxon>
    </lineage>
</organism>
<gene>
    <name evidence="4" type="ORF">MCOR_24895</name>
</gene>
<dbReference type="PROSITE" id="PS50878">
    <property type="entry name" value="RT_POL"/>
    <property type="match status" value="1"/>
</dbReference>
<evidence type="ECO:0000313" key="5">
    <source>
        <dbReference type="Proteomes" id="UP000507470"/>
    </source>
</evidence>
<evidence type="ECO:0008006" key="6">
    <source>
        <dbReference type="Google" id="ProtNLM"/>
    </source>
</evidence>
<sequence>MWEGKYYYDKNLQMGCSSSCQIFENFSTAIEWIAKNKALIPNIVHILDDFMIVDKTEDGCKKKLERFLAICKDMGIPISKEKTFQPSQVMSFVGYEIDTRLMEVRLPIDKLAKCHNLISIVLQKEKITLRELQSIIGTLNIACAVVNPGRALLRRLIDLTIGVKKSFHRIQMTKSVKQDLNTWQNFLKNFNGKSLILSDRWLTSDQLHLFTDASGTNDYGTLFGSQWFLGKWDTKWQKQNIAFLELYPIVLAVEIWGHRFENQCIYFHTDNIALVSVINKQTSKDPLIMFLIRRLVLHCLRNNVNFKAKHIYGSKNVLADALSRQQVQKFHRLAPWGRHCSQTSSQSTRFAKLQKPLNQIFNNILSDSSQKTYRRAIIHYKNFAEEYGIRFELTLTSSDLILFIAHLKNKDLASNALKQTISNRYDQILFKAMFTLAYHALLRIGEMTVNNKNYNHVISLSQAVVLHNTLVINFMDFKHSNGKQFHLEIAKNKNDNICAVTALTSYLTLRTHKTGPLFLNSSGEAVSRQLFQHALNGALNFCGLSRAYYKPHSFRIGFATDASAKGLSTETIRTLGRWKSDAFKLYIRQSGQISNL</sequence>
<dbReference type="PROSITE" id="PS51898">
    <property type="entry name" value="TYR_RECOMBINASE"/>
    <property type="match status" value="1"/>
</dbReference>
<dbReference type="OrthoDB" id="6149526at2759"/>
<dbReference type="PANTHER" id="PTHR33050">
    <property type="entry name" value="REVERSE TRANSCRIPTASE DOMAIN-CONTAINING PROTEIN"/>
    <property type="match status" value="1"/>
</dbReference>
<feature type="domain" description="Reverse transcriptase" evidence="2">
    <location>
        <begin position="1"/>
        <end position="97"/>
    </location>
</feature>
<name>A0A6J8C4V3_MYTCO</name>
<dbReference type="InterPro" id="IPR011010">
    <property type="entry name" value="DNA_brk_join_enz"/>
</dbReference>
<keyword evidence="5" id="KW-1185">Reference proteome</keyword>
<protein>
    <recommendedName>
        <fullName evidence="6">Reverse transcriptase domain-containing protein</fullName>
    </recommendedName>
</protein>
<dbReference type="InterPro" id="IPR013762">
    <property type="entry name" value="Integrase-like_cat_sf"/>
</dbReference>
<proteinExistence type="predicted"/>
<dbReference type="EMBL" id="CACVKT020004375">
    <property type="protein sequence ID" value="CAC5389757.1"/>
    <property type="molecule type" value="Genomic_DNA"/>
</dbReference>
<feature type="domain" description="Tyr recombinase" evidence="3">
    <location>
        <begin position="390"/>
        <end position="596"/>
    </location>
</feature>
<dbReference type="Proteomes" id="UP000507470">
    <property type="component" value="Unassembled WGS sequence"/>
</dbReference>
<keyword evidence="1" id="KW-0233">DNA recombination</keyword>